<evidence type="ECO:0000313" key="2">
    <source>
        <dbReference type="Proteomes" id="UP000002440"/>
    </source>
</evidence>
<dbReference type="HOGENOM" id="CLU_052036_0_0_4"/>
<organism evidence="1 2">
    <name type="scientific">Methylobacillus flagellatus (strain ATCC 51484 / DSM 6875 / VKM B-1610 / KT)</name>
    <dbReference type="NCBI Taxonomy" id="265072"/>
    <lineage>
        <taxon>Bacteria</taxon>
        <taxon>Pseudomonadati</taxon>
        <taxon>Pseudomonadota</taxon>
        <taxon>Betaproteobacteria</taxon>
        <taxon>Nitrosomonadales</taxon>
        <taxon>Methylophilaceae</taxon>
        <taxon>Methylobacillus</taxon>
    </lineage>
</organism>
<dbReference type="KEGG" id="mfa:Mfla_2004"/>
<accession>Q1GZR6</accession>
<dbReference type="OrthoDB" id="420256at2"/>
<dbReference type="STRING" id="265072.Mfla_2004"/>
<proteinExistence type="predicted"/>
<name>Q1GZR6_METFK</name>
<dbReference type="Proteomes" id="UP000002440">
    <property type="component" value="Chromosome"/>
</dbReference>
<dbReference type="AlphaFoldDB" id="Q1GZR6"/>
<dbReference type="NCBIfam" id="TIGR03790">
    <property type="entry name" value="TIGR03790 family protein"/>
    <property type="match status" value="1"/>
</dbReference>
<sequence length="352" mass="38885">MDEVKTGVRYLLMICLMLQGMGALAGEAISLRTFSGSGYNLQPENVAVVVNTDQPESVQAGEYYLNVRQIPDGNLVKVSIPGSPKKLSAQYFAQLKQEIDAQLQPRHQVIVMMWTAPYAVECNSITSAITMGFDPEQCANTCAPAKHPNRYFNSRSFQPFTDMGYRLSMLLPVQSFEEAKALIDRGFASDYSAPAATAYYLTTSDKNRSSRAQFFPPSGRVAQRYLEIKNLKADSIRDVQDVMIYQTGLVSVPYLETLQFFPGALADHLTSAGGDLLGTSQMSSLRWLEAGATASYGTVSEPCNYWQKFPNPAVLLKHYLMGASAIEAYWKSVAWPVQGVFIGEPLASPYKR</sequence>
<evidence type="ECO:0008006" key="3">
    <source>
        <dbReference type="Google" id="ProtNLM"/>
    </source>
</evidence>
<gene>
    <name evidence="1" type="ordered locus">Mfla_2004</name>
</gene>
<keyword evidence="2" id="KW-1185">Reference proteome</keyword>
<evidence type="ECO:0000313" key="1">
    <source>
        <dbReference type="EMBL" id="ABE50271.1"/>
    </source>
</evidence>
<dbReference type="EMBL" id="CP000284">
    <property type="protein sequence ID" value="ABE50271.1"/>
    <property type="molecule type" value="Genomic_DNA"/>
</dbReference>
<reference evidence="1 2" key="1">
    <citation type="submission" date="2006-03" db="EMBL/GenBank/DDBJ databases">
        <title>Complete sequence of Methylobacillus flagellatus KT.</title>
        <authorList>
            <consortium name="US DOE Joint Genome Institute"/>
            <person name="Copeland A."/>
            <person name="Lucas S."/>
            <person name="Lapidus A."/>
            <person name="Barry K."/>
            <person name="Detter J.C."/>
            <person name="Glavina del Rio T."/>
            <person name="Hammon N."/>
            <person name="Israni S."/>
            <person name="Dalin E."/>
            <person name="Tice H."/>
            <person name="Pitluck S."/>
            <person name="Brettin T."/>
            <person name="Bruce D."/>
            <person name="Han C."/>
            <person name="Tapia R."/>
            <person name="Saunders E."/>
            <person name="Gilna P."/>
            <person name="Schmutz J."/>
            <person name="Larimer F."/>
            <person name="Land M."/>
            <person name="Kyrpides N."/>
            <person name="Anderson I."/>
            <person name="Richardson P."/>
        </authorList>
    </citation>
    <scope>NUCLEOTIDE SEQUENCE [LARGE SCALE GENOMIC DNA]</scope>
    <source>
        <strain evidence="2">KT / ATCC 51484 / DSM 6875</strain>
    </source>
</reference>
<protein>
    <recommendedName>
        <fullName evidence="3">TIGR03790 family protein</fullName>
    </recommendedName>
</protein>
<dbReference type="RefSeq" id="WP_011480225.1">
    <property type="nucleotide sequence ID" value="NC_007947.1"/>
</dbReference>
<dbReference type="InterPro" id="IPR022265">
    <property type="entry name" value="CHP03790"/>
</dbReference>
<dbReference type="eggNOG" id="COG0457">
    <property type="taxonomic scope" value="Bacteria"/>
</dbReference>